<name>A0A5A7RCL3_STRAF</name>
<feature type="domain" description="RRM" evidence="7">
    <location>
        <begin position="406"/>
        <end position="479"/>
    </location>
</feature>
<evidence type="ECO:0000259" key="7">
    <source>
        <dbReference type="PROSITE" id="PS50102"/>
    </source>
</evidence>
<keyword evidence="1" id="KW-0677">Repeat</keyword>
<feature type="compositionally biased region" description="Low complexity" evidence="6">
    <location>
        <begin position="1023"/>
        <end position="1035"/>
    </location>
</feature>
<dbReference type="InterPro" id="IPR012677">
    <property type="entry name" value="Nucleotide-bd_a/b_plait_sf"/>
</dbReference>
<evidence type="ECO:0000256" key="2">
    <source>
        <dbReference type="ARBA" id="ARBA00022884"/>
    </source>
</evidence>
<dbReference type="FunFam" id="3.30.70.330:FF:000101">
    <property type="entry name" value="Protein MEI2-like 1"/>
    <property type="match status" value="1"/>
</dbReference>
<dbReference type="SMART" id="SM00360">
    <property type="entry name" value="RRM"/>
    <property type="match status" value="2"/>
</dbReference>
<dbReference type="InterPro" id="IPR035979">
    <property type="entry name" value="RBD_domain_sf"/>
</dbReference>
<dbReference type="PANTHER" id="PTHR23189">
    <property type="entry name" value="RNA RECOGNITION MOTIF-CONTAINING"/>
    <property type="match status" value="1"/>
</dbReference>
<proteinExistence type="predicted"/>
<dbReference type="Proteomes" id="UP000325081">
    <property type="component" value="Unassembled WGS sequence"/>
</dbReference>
<evidence type="ECO:0000313" key="9">
    <source>
        <dbReference type="Proteomes" id="UP000325081"/>
    </source>
</evidence>
<dbReference type="FunFam" id="3.30.70.330:FF:000063">
    <property type="entry name" value="MEI2-like protein 5 isoform 2"/>
    <property type="match status" value="1"/>
</dbReference>
<evidence type="ECO:0000256" key="3">
    <source>
        <dbReference type="ARBA" id="ARBA00023254"/>
    </source>
</evidence>
<sequence length="1035" mass="114439">MIHVVNVQCRENSKEKMKREKGIEEALEEPRTQLLLRRPPKISEIMNSRGFSPSSFFSEEVCLSNERQVGVRKTDYTTSFSGLKPDGTLRTDVALSPLESQILVDSQLAKGFIHPDSYLNRGRNTNLLGKHLVAAERAASHSLPCDVEHNLGSRTNLNVDPGSYFFNADKANLMGVQYENGLFSSSLSDLFSRKLKVSPNNAAYNHSGAAAAAAAFPLNYEEGEAFESLEELEAQTIGNLLPDDDDLLSGVTDGFNNSTRPDNAEDMEDLDFFSSVGGLELGEDGFSQRNSQLSDVNSINQLVISGGANGGEHPYGEHPSRTLFVRNINSTVEDSELRTIFEQFGDIRTLYTACKHRGFVIISYYDLRAARDAMKALQNKPLRRRKIDIHFSIPKENPSDRDINQGTLMVFNLDSSVSNNELREIFGVYGDIKEIREPPHMLHHKFIEFYDVRAAESALHALNRSDIAGKQIKVEPGRPGGTKRVTQPFSSELEQEEYGLHLQQNTPTNYLAAGFSVFGGSAPNTDHGTIFGSLSTNGGPISRPLLDNVLHPEVSSSASNSLPSLIRVEPGNQSSITESSHLRSHLNFELQGKANLHPRDGLATGPPFGSPSNIGATIGTRPPEMIDKQQFCRVGSNGQSIDLKEAFGSSNGSCPPLGRHYMWSNSHHPQQILWPSSPSFVNGIGGAAHPQQMHTVPRAPSHMLNSLVPLNNHHVGSAPSVNPSLWDRRHAYAGESPDATVFHPGSLGNMRISGNSPHPLDFVPHNIFPRAGGNCMDMPIASKNIGLHPHHQRCMIFPARGQMLPMMGSFDSPNERARSRRNEGNSSQADNKKQFELDIDRIARGEDKRTTLMLKNIPNKYTSKMLLAAIDERHRGTYDFIYLPIDFKASLLRLLKQRRNINKCNVGYAFINMTDPSLIVPFYQTFNGKKWEKFNSEKVASLAYARIQGKNALVAHFQNSSLMNEDKRCRPILFHTDGPNAGDQVPFPMGPNIRPRTGKIRTNITDENHEIPSNTLTGEDYSNGDLSSGSGKDSD</sequence>
<dbReference type="Pfam" id="PF00076">
    <property type="entry name" value="RRM_1"/>
    <property type="match status" value="2"/>
</dbReference>
<keyword evidence="9" id="KW-1185">Reference proteome</keyword>
<dbReference type="InterPro" id="IPR000504">
    <property type="entry name" value="RRM_dom"/>
</dbReference>
<comment type="function">
    <text evidence="4">Probable RNA-binding protein that plays a role in meiosis and vegetative growth.</text>
</comment>
<dbReference type="CDD" id="cd12531">
    <property type="entry name" value="RRM3_MEI2_like"/>
    <property type="match status" value="1"/>
</dbReference>
<dbReference type="GO" id="GO:0045836">
    <property type="term" value="P:positive regulation of meiotic nuclear division"/>
    <property type="evidence" value="ECO:0007669"/>
    <property type="project" value="UniProtKB-ARBA"/>
</dbReference>
<evidence type="ECO:0000256" key="6">
    <source>
        <dbReference type="SAM" id="MobiDB-lite"/>
    </source>
</evidence>
<evidence type="ECO:0000256" key="1">
    <source>
        <dbReference type="ARBA" id="ARBA00022737"/>
    </source>
</evidence>
<keyword evidence="2 5" id="KW-0694">RNA-binding</keyword>
<dbReference type="Pfam" id="PF04059">
    <property type="entry name" value="RRM_2"/>
    <property type="match status" value="1"/>
</dbReference>
<feature type="domain" description="RRM" evidence="7">
    <location>
        <begin position="321"/>
        <end position="394"/>
    </location>
</feature>
<dbReference type="OrthoDB" id="417481at2759"/>
<dbReference type="InterPro" id="IPR034454">
    <property type="entry name" value="MEI2-like_RRM3"/>
</dbReference>
<gene>
    <name evidence="8" type="ORF">STAS_32992</name>
</gene>
<keyword evidence="3" id="KW-0469">Meiosis</keyword>
<reference evidence="9" key="1">
    <citation type="journal article" date="2019" name="Curr. Biol.">
        <title>Genome Sequence of Striga asiatica Provides Insight into the Evolution of Plant Parasitism.</title>
        <authorList>
            <person name="Yoshida S."/>
            <person name="Kim S."/>
            <person name="Wafula E.K."/>
            <person name="Tanskanen J."/>
            <person name="Kim Y.M."/>
            <person name="Honaas L."/>
            <person name="Yang Z."/>
            <person name="Spallek T."/>
            <person name="Conn C.E."/>
            <person name="Ichihashi Y."/>
            <person name="Cheong K."/>
            <person name="Cui S."/>
            <person name="Der J.P."/>
            <person name="Gundlach H."/>
            <person name="Jiao Y."/>
            <person name="Hori C."/>
            <person name="Ishida J.K."/>
            <person name="Kasahara H."/>
            <person name="Kiba T."/>
            <person name="Kim M.S."/>
            <person name="Koo N."/>
            <person name="Laohavisit A."/>
            <person name="Lee Y.H."/>
            <person name="Lumba S."/>
            <person name="McCourt P."/>
            <person name="Mortimer J.C."/>
            <person name="Mutuku J.M."/>
            <person name="Nomura T."/>
            <person name="Sasaki-Sekimoto Y."/>
            <person name="Seto Y."/>
            <person name="Wang Y."/>
            <person name="Wakatake T."/>
            <person name="Sakakibara H."/>
            <person name="Demura T."/>
            <person name="Yamaguchi S."/>
            <person name="Yoneyama K."/>
            <person name="Manabe R.I."/>
            <person name="Nelson D.C."/>
            <person name="Schulman A.H."/>
            <person name="Timko M.P."/>
            <person name="dePamphilis C.W."/>
            <person name="Choi D."/>
            <person name="Shirasu K."/>
        </authorList>
    </citation>
    <scope>NUCLEOTIDE SEQUENCE [LARGE SCALE GENOMIC DNA]</scope>
    <source>
        <strain evidence="9">cv. UVA1</strain>
    </source>
</reference>
<comment type="caution">
    <text evidence="8">The sequence shown here is derived from an EMBL/GenBank/DDBJ whole genome shotgun (WGS) entry which is preliminary data.</text>
</comment>
<dbReference type="AlphaFoldDB" id="A0A5A7RCL3"/>
<evidence type="ECO:0000256" key="4">
    <source>
        <dbReference type="ARBA" id="ARBA00058438"/>
    </source>
</evidence>
<feature type="region of interest" description="Disordered" evidence="6">
    <location>
        <begin position="980"/>
        <end position="1035"/>
    </location>
</feature>
<dbReference type="GO" id="GO:0003723">
    <property type="term" value="F:RNA binding"/>
    <property type="evidence" value="ECO:0007669"/>
    <property type="project" value="UniProtKB-UniRule"/>
</dbReference>
<organism evidence="8 9">
    <name type="scientific">Striga asiatica</name>
    <name type="common">Asiatic witchweed</name>
    <name type="synonym">Buchnera asiatica</name>
    <dbReference type="NCBI Taxonomy" id="4170"/>
    <lineage>
        <taxon>Eukaryota</taxon>
        <taxon>Viridiplantae</taxon>
        <taxon>Streptophyta</taxon>
        <taxon>Embryophyta</taxon>
        <taxon>Tracheophyta</taxon>
        <taxon>Spermatophyta</taxon>
        <taxon>Magnoliopsida</taxon>
        <taxon>eudicotyledons</taxon>
        <taxon>Gunneridae</taxon>
        <taxon>Pentapetalae</taxon>
        <taxon>asterids</taxon>
        <taxon>lamiids</taxon>
        <taxon>Lamiales</taxon>
        <taxon>Orobanchaceae</taxon>
        <taxon>Buchnereae</taxon>
        <taxon>Striga</taxon>
    </lineage>
</organism>
<dbReference type="SUPFAM" id="SSF54928">
    <property type="entry name" value="RNA-binding domain, RBD"/>
    <property type="match status" value="2"/>
</dbReference>
<dbReference type="InterPro" id="IPR007201">
    <property type="entry name" value="Mei2-like_Rrm_C"/>
</dbReference>
<dbReference type="CDD" id="cd12524">
    <property type="entry name" value="RRM1_MEI2_like"/>
    <property type="match status" value="1"/>
</dbReference>
<feature type="compositionally biased region" description="Basic and acidic residues" evidence="6">
    <location>
        <begin position="813"/>
        <end position="823"/>
    </location>
</feature>
<dbReference type="EMBL" id="BKCP01011737">
    <property type="protein sequence ID" value="GER55339.1"/>
    <property type="molecule type" value="Genomic_DNA"/>
</dbReference>
<dbReference type="GO" id="GO:0045927">
    <property type="term" value="P:positive regulation of growth"/>
    <property type="evidence" value="ECO:0007669"/>
    <property type="project" value="UniProtKB-ARBA"/>
</dbReference>
<accession>A0A5A7RCL3</accession>
<protein>
    <submittedName>
        <fullName evidence="8">RNA-binding protein</fullName>
    </submittedName>
</protein>
<evidence type="ECO:0000256" key="5">
    <source>
        <dbReference type="PROSITE-ProRule" id="PRU00176"/>
    </source>
</evidence>
<feature type="region of interest" description="Disordered" evidence="6">
    <location>
        <begin position="807"/>
        <end position="834"/>
    </location>
</feature>
<dbReference type="PROSITE" id="PS50102">
    <property type="entry name" value="RRM"/>
    <property type="match status" value="2"/>
</dbReference>
<dbReference type="GO" id="GO:0051321">
    <property type="term" value="P:meiotic cell cycle"/>
    <property type="evidence" value="ECO:0007669"/>
    <property type="project" value="UniProtKB-KW"/>
</dbReference>
<dbReference type="InterPro" id="IPR034453">
    <property type="entry name" value="MEI2-like_RRM1"/>
</dbReference>
<evidence type="ECO:0000313" key="8">
    <source>
        <dbReference type="EMBL" id="GER55339.1"/>
    </source>
</evidence>
<dbReference type="Gene3D" id="3.30.70.330">
    <property type="match status" value="2"/>
</dbReference>